<dbReference type="RefSeq" id="WP_264742576.1">
    <property type="nucleotide sequence ID" value="NZ_JAPDHV010000002.1"/>
</dbReference>
<name>A0ABT3HLH7_9FLAO</name>
<evidence type="ECO:0000313" key="2">
    <source>
        <dbReference type="EMBL" id="MCW3160626.1"/>
    </source>
</evidence>
<evidence type="ECO:0000313" key="3">
    <source>
        <dbReference type="Proteomes" id="UP001163719"/>
    </source>
</evidence>
<evidence type="ECO:0000256" key="1">
    <source>
        <dbReference type="SAM" id="Phobius"/>
    </source>
</evidence>
<comment type="caution">
    <text evidence="2">The sequence shown here is derived from an EMBL/GenBank/DDBJ whole genome shotgun (WGS) entry which is preliminary data.</text>
</comment>
<proteinExistence type="predicted"/>
<organism evidence="2 3">
    <name type="scientific">Chryseobacterium oryctis</name>
    <dbReference type="NCBI Taxonomy" id="2952618"/>
    <lineage>
        <taxon>Bacteria</taxon>
        <taxon>Pseudomonadati</taxon>
        <taxon>Bacteroidota</taxon>
        <taxon>Flavobacteriia</taxon>
        <taxon>Flavobacteriales</taxon>
        <taxon>Weeksellaceae</taxon>
        <taxon>Chryseobacterium group</taxon>
        <taxon>Chryseobacterium</taxon>
    </lineage>
</organism>
<reference evidence="2" key="1">
    <citation type="submission" date="2022-10" db="EMBL/GenBank/DDBJ databases">
        <title>Chryseobacterium babae sp. nov. isolated from the gut of the beetle Oryctes rhinoceros, and Chryseobacterium kimseyorum sp. nov., isolated from a stick insect rearing cage.</title>
        <authorList>
            <person name="Shelomi M."/>
            <person name="Han C.-J."/>
            <person name="Chen W.-M."/>
            <person name="Chen H.-K."/>
            <person name="Liaw S.-J."/>
            <person name="Muhle E."/>
            <person name="Clermont D."/>
        </authorList>
    </citation>
    <scope>NUCLEOTIDE SEQUENCE</scope>
    <source>
        <strain evidence="2">WLa1L2M3</strain>
    </source>
</reference>
<gene>
    <name evidence="2" type="ORF">OH806_05010</name>
</gene>
<keyword evidence="1" id="KW-1133">Transmembrane helix</keyword>
<protein>
    <recommendedName>
        <fullName evidence="4">DUF3592 domain-containing protein</fullName>
    </recommendedName>
</protein>
<keyword evidence="3" id="KW-1185">Reference proteome</keyword>
<keyword evidence="1" id="KW-0472">Membrane</keyword>
<accession>A0ABT3HLH7</accession>
<dbReference type="Proteomes" id="UP001163719">
    <property type="component" value="Unassembled WGS sequence"/>
</dbReference>
<sequence>MSDIEEKNKSKITRKQYIQFAFVMIVMLSLFILFVYYMSNNRQKEIQEINIDYSFTKGVITRISLYKGHHIFVKFKIGNSIIGGSDGMQKPTNKKVGDSIWIKYSNDNPKSFITELNNGY</sequence>
<evidence type="ECO:0008006" key="4">
    <source>
        <dbReference type="Google" id="ProtNLM"/>
    </source>
</evidence>
<dbReference type="EMBL" id="JAPDHV010000002">
    <property type="protein sequence ID" value="MCW3160626.1"/>
    <property type="molecule type" value="Genomic_DNA"/>
</dbReference>
<keyword evidence="1" id="KW-0812">Transmembrane</keyword>
<feature type="transmembrane region" description="Helical" evidence="1">
    <location>
        <begin position="20"/>
        <end position="38"/>
    </location>
</feature>